<keyword evidence="4" id="KW-1185">Reference proteome</keyword>
<dbReference type="Pfam" id="PF00339">
    <property type="entry name" value="Arrestin_N"/>
    <property type="match status" value="1"/>
</dbReference>
<evidence type="ECO:0000313" key="3">
    <source>
        <dbReference type="EMBL" id="TFL04566.1"/>
    </source>
</evidence>
<protein>
    <recommendedName>
        <fullName evidence="2">Arrestin C-terminal-like domain-containing protein</fullName>
    </recommendedName>
</protein>
<feature type="compositionally biased region" description="Low complexity" evidence="1">
    <location>
        <begin position="665"/>
        <end position="682"/>
    </location>
</feature>
<evidence type="ECO:0000259" key="2">
    <source>
        <dbReference type="SMART" id="SM01017"/>
    </source>
</evidence>
<accession>A0A5C3QRF5</accession>
<sequence length="880" mass="93950">MTITTTRPSSPSRDLQAPQPSSPVLASSSSNDAALLGLGLSQAVEEQLNLAQNNHINAVPSSSSAPHNDMAIQHLPKEKDIRPRLEIVLDNDTVVLRGTGSDVEPARLSGHVALFLSESSSVKEITLQFRGKARIPAHNHDALTISSSTMTYVVCNHEWSFLKGERKHSHTLKAGHHIFPFQLQIGGSLPSSLFDQLPAGGTASVIYKFRAHAVRPGLSHNLHCALPVTVLRSFAPEALEYQQTLEIENTWPEKVMYSIMVPHKAWAAGDSALTILKLAPLAKGVHVTRVTTQIQETVKLYKGGSSIWGAEHTKVVARASHKIVEGRAVPVDIVGSPASGTSPAYPSASRSAGPGSASPTAGGYLQQAGSSSAGAGSSSGYYGPGSASAPLAPSSSSRQPDSNPHQPFEEEPSEDVITALYVPIPIGVTPSHNLEPVMISHRIRWSILISNIDGHTSELRCSLPLHVLDPRLLQEARDQTSMTRRLLLGAMTGSGAEEGEHGGDEDEESRDLPSYNSHIRDRIANQYVTERDIVRVGNPWSPHPRILPGGYFSTGHNTPGWMSPTHDAVVSENNHLPQDPLPSGASPLDWVNRRLLATRGQTVPIHTGSHGSNRDHTPEDYHSSPSEGHSRESNSRAHSRGHSRRSSRRGSPERRGATLPGLSQSFNSNNSHSTSNFHSAAHFPPPRPQDGSSIHVHGDAEDDSHRVGGLFAPQMRQVSSFASALSRSHPSSYTNLAALSSGGGTGSGTSASSVSASAAASSAALAAPRQHLRRSDTYAYGDRTGDSGGASSSRGSAQDNHNSSCSHNHNHGQSHENFTRTHSGEVLQRVQQGLTQVPDYGTAARGFMGGVTPLDLMQGLPSYDDAQRHVVRERPVVQGT</sequence>
<dbReference type="STRING" id="1884261.A0A5C3QRF5"/>
<evidence type="ECO:0000256" key="1">
    <source>
        <dbReference type="SAM" id="MobiDB-lite"/>
    </source>
</evidence>
<feature type="region of interest" description="Disordered" evidence="1">
    <location>
        <begin position="600"/>
        <end position="707"/>
    </location>
</feature>
<evidence type="ECO:0000313" key="4">
    <source>
        <dbReference type="Proteomes" id="UP000305067"/>
    </source>
</evidence>
<dbReference type="SUPFAM" id="SSF81296">
    <property type="entry name" value="E set domains"/>
    <property type="match status" value="1"/>
</dbReference>
<feature type="region of interest" description="Disordered" evidence="1">
    <location>
        <begin position="764"/>
        <end position="818"/>
    </location>
</feature>
<dbReference type="GO" id="GO:0031625">
    <property type="term" value="F:ubiquitin protein ligase binding"/>
    <property type="evidence" value="ECO:0007669"/>
    <property type="project" value="TreeGrafter"/>
</dbReference>
<dbReference type="PANTHER" id="PTHR11188">
    <property type="entry name" value="ARRESTIN DOMAIN CONTAINING PROTEIN"/>
    <property type="match status" value="1"/>
</dbReference>
<feature type="compositionally biased region" description="Basic and acidic residues" evidence="1">
    <location>
        <begin position="696"/>
        <end position="706"/>
    </location>
</feature>
<dbReference type="Gene3D" id="2.60.40.640">
    <property type="match status" value="1"/>
</dbReference>
<dbReference type="AlphaFoldDB" id="A0A5C3QRF5"/>
<dbReference type="GO" id="GO:0005829">
    <property type="term" value="C:cytosol"/>
    <property type="evidence" value="ECO:0007669"/>
    <property type="project" value="TreeGrafter"/>
</dbReference>
<feature type="compositionally biased region" description="Low complexity" evidence="1">
    <location>
        <begin position="342"/>
        <end position="397"/>
    </location>
</feature>
<name>A0A5C3QRF5_9AGAR</name>
<dbReference type="GO" id="GO:0070086">
    <property type="term" value="P:ubiquitin-dependent endocytosis"/>
    <property type="evidence" value="ECO:0007669"/>
    <property type="project" value="TreeGrafter"/>
</dbReference>
<gene>
    <name evidence="3" type="ORF">BDV98DRAFT_322873</name>
</gene>
<dbReference type="OrthoDB" id="2333384at2759"/>
<feature type="compositionally biased region" description="Low complexity" evidence="1">
    <location>
        <begin position="789"/>
        <end position="807"/>
    </location>
</feature>
<dbReference type="InterPro" id="IPR050357">
    <property type="entry name" value="Arrestin_domain-protein"/>
</dbReference>
<feature type="domain" description="Arrestin C-terminal-like" evidence="2">
    <location>
        <begin position="251"/>
        <end position="472"/>
    </location>
</feature>
<proteinExistence type="predicted"/>
<dbReference type="Proteomes" id="UP000305067">
    <property type="component" value="Unassembled WGS sequence"/>
</dbReference>
<dbReference type="InterPro" id="IPR011021">
    <property type="entry name" value="Arrestin-like_N"/>
</dbReference>
<dbReference type="InterPro" id="IPR014752">
    <property type="entry name" value="Arrestin-like_C"/>
</dbReference>
<dbReference type="SMART" id="SM01017">
    <property type="entry name" value="Arrestin_C"/>
    <property type="match status" value="1"/>
</dbReference>
<dbReference type="PANTHER" id="PTHR11188:SF17">
    <property type="entry name" value="FI21816P1"/>
    <property type="match status" value="1"/>
</dbReference>
<dbReference type="EMBL" id="ML178818">
    <property type="protein sequence ID" value="TFL04566.1"/>
    <property type="molecule type" value="Genomic_DNA"/>
</dbReference>
<feature type="region of interest" description="Disordered" evidence="1">
    <location>
        <begin position="563"/>
        <end position="587"/>
    </location>
</feature>
<feature type="region of interest" description="Disordered" evidence="1">
    <location>
        <begin position="492"/>
        <end position="518"/>
    </location>
</feature>
<dbReference type="InterPro" id="IPR011022">
    <property type="entry name" value="Arrestin_C-like"/>
</dbReference>
<dbReference type="GO" id="GO:0005886">
    <property type="term" value="C:plasma membrane"/>
    <property type="evidence" value="ECO:0007669"/>
    <property type="project" value="TreeGrafter"/>
</dbReference>
<feature type="compositionally biased region" description="Basic residues" evidence="1">
    <location>
        <begin position="637"/>
        <end position="648"/>
    </location>
</feature>
<feature type="compositionally biased region" description="Basic and acidic residues" evidence="1">
    <location>
        <begin position="612"/>
        <end position="635"/>
    </location>
</feature>
<feature type="region of interest" description="Disordered" evidence="1">
    <location>
        <begin position="1"/>
        <end position="28"/>
    </location>
</feature>
<reference evidence="3 4" key="1">
    <citation type="journal article" date="2019" name="Nat. Ecol. Evol.">
        <title>Megaphylogeny resolves global patterns of mushroom evolution.</title>
        <authorList>
            <person name="Varga T."/>
            <person name="Krizsan K."/>
            <person name="Foldi C."/>
            <person name="Dima B."/>
            <person name="Sanchez-Garcia M."/>
            <person name="Sanchez-Ramirez S."/>
            <person name="Szollosi G.J."/>
            <person name="Szarkandi J.G."/>
            <person name="Papp V."/>
            <person name="Albert L."/>
            <person name="Andreopoulos W."/>
            <person name="Angelini C."/>
            <person name="Antonin V."/>
            <person name="Barry K.W."/>
            <person name="Bougher N.L."/>
            <person name="Buchanan P."/>
            <person name="Buyck B."/>
            <person name="Bense V."/>
            <person name="Catcheside P."/>
            <person name="Chovatia M."/>
            <person name="Cooper J."/>
            <person name="Damon W."/>
            <person name="Desjardin D."/>
            <person name="Finy P."/>
            <person name="Geml J."/>
            <person name="Haridas S."/>
            <person name="Hughes K."/>
            <person name="Justo A."/>
            <person name="Karasinski D."/>
            <person name="Kautmanova I."/>
            <person name="Kiss B."/>
            <person name="Kocsube S."/>
            <person name="Kotiranta H."/>
            <person name="LaButti K.M."/>
            <person name="Lechner B.E."/>
            <person name="Liimatainen K."/>
            <person name="Lipzen A."/>
            <person name="Lukacs Z."/>
            <person name="Mihaltcheva S."/>
            <person name="Morgado L.N."/>
            <person name="Niskanen T."/>
            <person name="Noordeloos M.E."/>
            <person name="Ohm R.A."/>
            <person name="Ortiz-Santana B."/>
            <person name="Ovrebo C."/>
            <person name="Racz N."/>
            <person name="Riley R."/>
            <person name="Savchenko A."/>
            <person name="Shiryaev A."/>
            <person name="Soop K."/>
            <person name="Spirin V."/>
            <person name="Szebenyi C."/>
            <person name="Tomsovsky M."/>
            <person name="Tulloss R.E."/>
            <person name="Uehling J."/>
            <person name="Grigoriev I.V."/>
            <person name="Vagvolgyi C."/>
            <person name="Papp T."/>
            <person name="Martin F.M."/>
            <person name="Miettinen O."/>
            <person name="Hibbett D.S."/>
            <person name="Nagy L.G."/>
        </authorList>
    </citation>
    <scope>NUCLEOTIDE SEQUENCE [LARGE SCALE GENOMIC DNA]</scope>
    <source>
        <strain evidence="3 4">CBS 309.79</strain>
    </source>
</reference>
<dbReference type="GO" id="GO:0030674">
    <property type="term" value="F:protein-macromolecule adaptor activity"/>
    <property type="evidence" value="ECO:0007669"/>
    <property type="project" value="TreeGrafter"/>
</dbReference>
<dbReference type="InterPro" id="IPR014756">
    <property type="entry name" value="Ig_E-set"/>
</dbReference>
<organism evidence="3 4">
    <name type="scientific">Pterulicium gracile</name>
    <dbReference type="NCBI Taxonomy" id="1884261"/>
    <lineage>
        <taxon>Eukaryota</taxon>
        <taxon>Fungi</taxon>
        <taxon>Dikarya</taxon>
        <taxon>Basidiomycota</taxon>
        <taxon>Agaricomycotina</taxon>
        <taxon>Agaricomycetes</taxon>
        <taxon>Agaricomycetidae</taxon>
        <taxon>Agaricales</taxon>
        <taxon>Pleurotineae</taxon>
        <taxon>Pterulaceae</taxon>
        <taxon>Pterulicium</taxon>
    </lineage>
</organism>
<feature type="region of interest" description="Disordered" evidence="1">
    <location>
        <begin position="335"/>
        <end position="412"/>
    </location>
</feature>